<evidence type="ECO:0000313" key="2">
    <source>
        <dbReference type="Proteomes" id="UP001056120"/>
    </source>
</evidence>
<dbReference type="Proteomes" id="UP001056120">
    <property type="component" value="Linkage Group LG12"/>
</dbReference>
<organism evidence="1 2">
    <name type="scientific">Smallanthus sonchifolius</name>
    <dbReference type="NCBI Taxonomy" id="185202"/>
    <lineage>
        <taxon>Eukaryota</taxon>
        <taxon>Viridiplantae</taxon>
        <taxon>Streptophyta</taxon>
        <taxon>Embryophyta</taxon>
        <taxon>Tracheophyta</taxon>
        <taxon>Spermatophyta</taxon>
        <taxon>Magnoliopsida</taxon>
        <taxon>eudicotyledons</taxon>
        <taxon>Gunneridae</taxon>
        <taxon>Pentapetalae</taxon>
        <taxon>asterids</taxon>
        <taxon>campanulids</taxon>
        <taxon>Asterales</taxon>
        <taxon>Asteraceae</taxon>
        <taxon>Asteroideae</taxon>
        <taxon>Heliantheae alliance</taxon>
        <taxon>Millerieae</taxon>
        <taxon>Smallanthus</taxon>
    </lineage>
</organism>
<accession>A0ACB9HNW1</accession>
<evidence type="ECO:0000313" key="1">
    <source>
        <dbReference type="EMBL" id="KAI3796945.1"/>
    </source>
</evidence>
<name>A0ACB9HNW1_9ASTR</name>
<proteinExistence type="predicted"/>
<gene>
    <name evidence="1" type="ORF">L1987_39632</name>
</gene>
<sequence>MEPWVDALDVDDSDLHPPTLLRPCKQQRCSYQTNSITATATTTTTTTTTTAACISQSQTLESSPSPSQAVNTLPQNLTSASQAEPSLQPHTIPGPAGIVQAAKLRKVQEEHAMATQEYIRKVVEDPEEDEDFKRNPWLTAIEFLYADGMFNSASNAHLGEINENQKDGKLDQVSVFTPSRSIHYLNITKRNLVKVFYKDGGSSQIQTFHGTIDATPQSGAIFPYSTSNISSTHLTSQDSARGTPTLGSAFSFERGAEGITNRMKRSKNMNNEQENINYSKTSNKGTNMQISRDEETLQEAYAIETGGIFPYSTSNNNPTHLSSQDSVRGTPTLSSLFSLERGAEGITNRMKRSKMNNEQENIIYSKTSNIATNMKVTRDKDTLKEADVIQKGENVGYLSEGSTNGFNEIKALLPDWTDEQILELCLE</sequence>
<protein>
    <submittedName>
        <fullName evidence="1">Uncharacterized protein</fullName>
    </submittedName>
</protein>
<dbReference type="EMBL" id="CM042029">
    <property type="protein sequence ID" value="KAI3796945.1"/>
    <property type="molecule type" value="Genomic_DNA"/>
</dbReference>
<keyword evidence="2" id="KW-1185">Reference proteome</keyword>
<comment type="caution">
    <text evidence="1">The sequence shown here is derived from an EMBL/GenBank/DDBJ whole genome shotgun (WGS) entry which is preliminary data.</text>
</comment>
<reference evidence="1 2" key="2">
    <citation type="journal article" date="2022" name="Mol. Ecol. Resour.">
        <title>The genomes of chicory, endive, great burdock and yacon provide insights into Asteraceae paleo-polyploidization history and plant inulin production.</title>
        <authorList>
            <person name="Fan W."/>
            <person name="Wang S."/>
            <person name="Wang H."/>
            <person name="Wang A."/>
            <person name="Jiang F."/>
            <person name="Liu H."/>
            <person name="Zhao H."/>
            <person name="Xu D."/>
            <person name="Zhang Y."/>
        </authorList>
    </citation>
    <scope>NUCLEOTIDE SEQUENCE [LARGE SCALE GENOMIC DNA]</scope>
    <source>
        <strain evidence="2">cv. Yunnan</strain>
        <tissue evidence="1">Leaves</tissue>
    </source>
</reference>
<reference evidence="2" key="1">
    <citation type="journal article" date="2022" name="Mol. Ecol. Resour.">
        <title>The genomes of chicory, endive, great burdock and yacon provide insights into Asteraceae palaeo-polyploidization history and plant inulin production.</title>
        <authorList>
            <person name="Fan W."/>
            <person name="Wang S."/>
            <person name="Wang H."/>
            <person name="Wang A."/>
            <person name="Jiang F."/>
            <person name="Liu H."/>
            <person name="Zhao H."/>
            <person name="Xu D."/>
            <person name="Zhang Y."/>
        </authorList>
    </citation>
    <scope>NUCLEOTIDE SEQUENCE [LARGE SCALE GENOMIC DNA]</scope>
    <source>
        <strain evidence="2">cv. Yunnan</strain>
    </source>
</reference>